<dbReference type="InterPro" id="IPR025131">
    <property type="entry name" value="DUF4057"/>
</dbReference>
<keyword evidence="4" id="KW-1185">Reference proteome</keyword>
<accession>A0AAQ3S856</accession>
<protein>
    <recommendedName>
        <fullName evidence="2">DUF4057 domain-containing protein</fullName>
    </recommendedName>
</protein>
<feature type="region of interest" description="Disordered" evidence="1">
    <location>
        <begin position="50"/>
        <end position="92"/>
    </location>
</feature>
<evidence type="ECO:0000313" key="3">
    <source>
        <dbReference type="EMBL" id="WVZ19306.1"/>
    </source>
</evidence>
<sequence>MEFIIIITKWVANKKNLGDREVIVVICWLKINITTSATQEQARRALVSNMERSTPVRKPHTSTADLLTWSETPISDSPPPPSSASRSHQPSDGIRKVVFGGQVTDEEINFAVLRLKLSSCGISRKPCSEYKMKEITGSGIFVANGEDDPSEAGSTNPNKTGVRMYQQVTAGISHISFGDEESISPKKPTSLPEVAKQRELSGTLESEDSILKKQLSDAKCKELSGHDIFAPPPEIKPSPITPRILELKGSIGIGERHADGDQSETNAAGEPMKTAKKIYDKKYAELSGNDIFKGDVPPSSAEKSLSGAKLREMSGSNIFADGKVEARDYLGGVRKPPGGESSIALGKLCDLSKISRNILGHDDLEM</sequence>
<feature type="domain" description="DUF4057" evidence="2">
    <location>
        <begin position="52"/>
        <end position="344"/>
    </location>
</feature>
<dbReference type="PANTHER" id="PTHR31132">
    <property type="entry name" value="N-LYSINE METHYLTRANSFERASE"/>
    <property type="match status" value="1"/>
</dbReference>
<evidence type="ECO:0000313" key="4">
    <source>
        <dbReference type="Proteomes" id="UP001374535"/>
    </source>
</evidence>
<dbReference type="EMBL" id="CP144699">
    <property type="protein sequence ID" value="WVZ19306.1"/>
    <property type="molecule type" value="Genomic_DNA"/>
</dbReference>
<evidence type="ECO:0000259" key="2">
    <source>
        <dbReference type="Pfam" id="PF13266"/>
    </source>
</evidence>
<dbReference type="Pfam" id="PF13266">
    <property type="entry name" value="DUF4057"/>
    <property type="match status" value="1"/>
</dbReference>
<evidence type="ECO:0000256" key="1">
    <source>
        <dbReference type="SAM" id="MobiDB-lite"/>
    </source>
</evidence>
<organism evidence="3 4">
    <name type="scientific">Vigna mungo</name>
    <name type="common">Black gram</name>
    <name type="synonym">Phaseolus mungo</name>
    <dbReference type="NCBI Taxonomy" id="3915"/>
    <lineage>
        <taxon>Eukaryota</taxon>
        <taxon>Viridiplantae</taxon>
        <taxon>Streptophyta</taxon>
        <taxon>Embryophyta</taxon>
        <taxon>Tracheophyta</taxon>
        <taxon>Spermatophyta</taxon>
        <taxon>Magnoliopsida</taxon>
        <taxon>eudicotyledons</taxon>
        <taxon>Gunneridae</taxon>
        <taxon>Pentapetalae</taxon>
        <taxon>rosids</taxon>
        <taxon>fabids</taxon>
        <taxon>Fabales</taxon>
        <taxon>Fabaceae</taxon>
        <taxon>Papilionoideae</taxon>
        <taxon>50 kb inversion clade</taxon>
        <taxon>NPAAA clade</taxon>
        <taxon>indigoferoid/millettioid clade</taxon>
        <taxon>Phaseoleae</taxon>
        <taxon>Vigna</taxon>
    </lineage>
</organism>
<dbReference type="PANTHER" id="PTHR31132:SF13">
    <property type="entry name" value="N-LYSINE METHYLTRANSFERASE"/>
    <property type="match status" value="1"/>
</dbReference>
<reference evidence="3 4" key="1">
    <citation type="journal article" date="2023" name="Life. Sci Alliance">
        <title>Evolutionary insights into 3D genome organization and epigenetic landscape of Vigna mungo.</title>
        <authorList>
            <person name="Junaid A."/>
            <person name="Singh B."/>
            <person name="Bhatia S."/>
        </authorList>
    </citation>
    <scope>NUCLEOTIDE SEQUENCE [LARGE SCALE GENOMIC DNA]</scope>
    <source>
        <strain evidence="3">Urdbean</strain>
    </source>
</reference>
<dbReference type="Proteomes" id="UP001374535">
    <property type="component" value="Chromosome 2"/>
</dbReference>
<name>A0AAQ3S856_VIGMU</name>
<proteinExistence type="predicted"/>
<gene>
    <name evidence="3" type="ORF">V8G54_006628</name>
</gene>
<dbReference type="AlphaFoldDB" id="A0AAQ3S856"/>